<evidence type="ECO:0000313" key="6">
    <source>
        <dbReference type="Proteomes" id="UP000827092"/>
    </source>
</evidence>
<protein>
    <recommendedName>
        <fullName evidence="4">Fibrinogen C-terminal domain-containing protein</fullName>
    </recommendedName>
</protein>
<comment type="caution">
    <text evidence="5">The sequence shown here is derived from an EMBL/GenBank/DDBJ whole genome shotgun (WGS) entry which is preliminary data.</text>
</comment>
<dbReference type="PROSITE" id="PS51406">
    <property type="entry name" value="FIBRINOGEN_C_2"/>
    <property type="match status" value="1"/>
</dbReference>
<dbReference type="AlphaFoldDB" id="A0AAV6V6B3"/>
<dbReference type="Gene3D" id="3.90.215.10">
    <property type="entry name" value="Gamma Fibrinogen, chain A, domain 1"/>
    <property type="match status" value="1"/>
</dbReference>
<proteinExistence type="predicted"/>
<dbReference type="PROSITE" id="PS00514">
    <property type="entry name" value="FIBRINOGEN_C_1"/>
    <property type="match status" value="1"/>
</dbReference>
<feature type="chain" id="PRO_5043630540" description="Fibrinogen C-terminal domain-containing protein" evidence="3">
    <location>
        <begin position="19"/>
        <end position="613"/>
    </location>
</feature>
<evidence type="ECO:0000259" key="4">
    <source>
        <dbReference type="PROSITE" id="PS51406"/>
    </source>
</evidence>
<organism evidence="5 6">
    <name type="scientific">Oedothorax gibbosus</name>
    <dbReference type="NCBI Taxonomy" id="931172"/>
    <lineage>
        <taxon>Eukaryota</taxon>
        <taxon>Metazoa</taxon>
        <taxon>Ecdysozoa</taxon>
        <taxon>Arthropoda</taxon>
        <taxon>Chelicerata</taxon>
        <taxon>Arachnida</taxon>
        <taxon>Araneae</taxon>
        <taxon>Araneomorphae</taxon>
        <taxon>Entelegynae</taxon>
        <taxon>Araneoidea</taxon>
        <taxon>Linyphiidae</taxon>
        <taxon>Erigoninae</taxon>
        <taxon>Oedothorax</taxon>
    </lineage>
</organism>
<sequence length="613" mass="71680">MRLLLLLLLALLLPVAYHCLSLREQVALMRREQKRDRERIRELEKKGNSRIGRESASSSKDVLLEVLEEVSHEIVGLADDLKRWRGMEGKLEEVEEKQREEEEAVRQLRVQVDQIRQAQQHITQKLELSSTKVSNNQEKTLSVLNPWGEEGSGDLAEDDLFPAVIVKPADKVHTEDESKIKKNLEYFRNEQLRHIKRLEENSNKNFFNLTQQFEKIERQVSSIEDRCSELLENTTDDVRSSLALLDTLQDDLTGLWKRVAKVEFNSAQFQASLDILEHDWREDRKDIRNLQTHMTTTQKQVHEQTNRILAVEMLTTNLTLQKCRGDAEISKRHLQVENVELKLSQVNNRIDEWLKRSDNKRKLDENVFRNYREALTTIARRTENVSRELMLLNSEHRSVREDVDKFVQQLPKYCSNQNRNGVILIQIQSIGPVSVFCDTAPRGGPWIVFQRRINGAENFFRNWTEYRTGFGHLTSEFWLGNEIIHELTAKSQMKLHIDMWDVHGLYFQVEYGHFKVKSEEEHYALVVANHTGNASDALNHHFGMGFSTFDVDNDASSANCAVHHSGGWWYQHCHRADLNGRYSFGLTWYDEMRNDWLQLQRVEMKMAPVEAYS</sequence>
<dbReference type="GO" id="GO:0005615">
    <property type="term" value="C:extracellular space"/>
    <property type="evidence" value="ECO:0007669"/>
    <property type="project" value="TreeGrafter"/>
</dbReference>
<dbReference type="EMBL" id="JAFNEN010000154">
    <property type="protein sequence ID" value="KAG8191672.1"/>
    <property type="molecule type" value="Genomic_DNA"/>
</dbReference>
<evidence type="ECO:0000256" key="2">
    <source>
        <dbReference type="SAM" id="Coils"/>
    </source>
</evidence>
<reference evidence="5 6" key="1">
    <citation type="journal article" date="2022" name="Nat. Ecol. Evol.">
        <title>A masculinizing supergene underlies an exaggerated male reproductive morph in a spider.</title>
        <authorList>
            <person name="Hendrickx F."/>
            <person name="De Corte Z."/>
            <person name="Sonet G."/>
            <person name="Van Belleghem S.M."/>
            <person name="Kostlbacher S."/>
            <person name="Vangestel C."/>
        </authorList>
    </citation>
    <scope>NUCLEOTIDE SEQUENCE [LARGE SCALE GENOMIC DNA]</scope>
    <source>
        <strain evidence="5">W744_W776</strain>
    </source>
</reference>
<dbReference type="PANTHER" id="PTHR19143">
    <property type="entry name" value="FIBRINOGEN/TENASCIN/ANGIOPOEITIN"/>
    <property type="match status" value="1"/>
</dbReference>
<feature type="coiled-coil region" evidence="2">
    <location>
        <begin position="87"/>
        <end position="118"/>
    </location>
</feature>
<keyword evidence="2" id="KW-0175">Coiled coil</keyword>
<evidence type="ECO:0000256" key="3">
    <source>
        <dbReference type="SAM" id="SignalP"/>
    </source>
</evidence>
<gene>
    <name evidence="5" type="ORF">JTE90_016459</name>
</gene>
<dbReference type="InterPro" id="IPR002181">
    <property type="entry name" value="Fibrinogen_a/b/g_C_dom"/>
</dbReference>
<dbReference type="PANTHER" id="PTHR19143:SF444">
    <property type="entry name" value="PROTEIN SCABROUS"/>
    <property type="match status" value="1"/>
</dbReference>
<name>A0AAV6V6B3_9ARAC</name>
<dbReference type="CDD" id="cd00087">
    <property type="entry name" value="FReD"/>
    <property type="match status" value="1"/>
</dbReference>
<dbReference type="SUPFAM" id="SSF56496">
    <property type="entry name" value="Fibrinogen C-terminal domain-like"/>
    <property type="match status" value="1"/>
</dbReference>
<evidence type="ECO:0000313" key="5">
    <source>
        <dbReference type="EMBL" id="KAG8191672.1"/>
    </source>
</evidence>
<dbReference type="Pfam" id="PF00147">
    <property type="entry name" value="Fibrinogen_C"/>
    <property type="match status" value="1"/>
</dbReference>
<dbReference type="InterPro" id="IPR050373">
    <property type="entry name" value="Fibrinogen_C-term_domain"/>
</dbReference>
<dbReference type="InterPro" id="IPR020837">
    <property type="entry name" value="Fibrinogen_CS"/>
</dbReference>
<dbReference type="Proteomes" id="UP000827092">
    <property type="component" value="Unassembled WGS sequence"/>
</dbReference>
<evidence type="ECO:0000256" key="1">
    <source>
        <dbReference type="ARBA" id="ARBA00023157"/>
    </source>
</evidence>
<accession>A0AAV6V6B3</accession>
<dbReference type="SMART" id="SM00186">
    <property type="entry name" value="FBG"/>
    <property type="match status" value="1"/>
</dbReference>
<feature type="signal peptide" evidence="3">
    <location>
        <begin position="1"/>
        <end position="18"/>
    </location>
</feature>
<keyword evidence="3" id="KW-0732">Signal</keyword>
<keyword evidence="6" id="KW-1185">Reference proteome</keyword>
<dbReference type="InterPro" id="IPR036056">
    <property type="entry name" value="Fibrinogen-like_C"/>
</dbReference>
<keyword evidence="1" id="KW-1015">Disulfide bond</keyword>
<dbReference type="InterPro" id="IPR014716">
    <property type="entry name" value="Fibrinogen_a/b/g_C_1"/>
</dbReference>
<feature type="domain" description="Fibrinogen C-terminal" evidence="4">
    <location>
        <begin position="405"/>
        <end position="610"/>
    </location>
</feature>